<evidence type="ECO:0000256" key="4">
    <source>
        <dbReference type="ARBA" id="ARBA00023237"/>
    </source>
</evidence>
<protein>
    <recommendedName>
        <fullName evidence="8">Prepilin-type N-terminal cleavage/methylation domain-containing protein</fullName>
    </recommendedName>
</protein>
<dbReference type="Gene3D" id="3.30.700.10">
    <property type="entry name" value="Glycoprotein, Type 4 Pilin"/>
    <property type="match status" value="1"/>
</dbReference>
<organism evidence="6 7">
    <name type="scientific">Deinococcus arenae</name>
    <dbReference type="NCBI Taxonomy" id="1452751"/>
    <lineage>
        <taxon>Bacteria</taxon>
        <taxon>Thermotogati</taxon>
        <taxon>Deinococcota</taxon>
        <taxon>Deinococci</taxon>
        <taxon>Deinococcales</taxon>
        <taxon>Deinococcaceae</taxon>
        <taxon>Deinococcus</taxon>
    </lineage>
</organism>
<comment type="caution">
    <text evidence="6">The sequence shown here is derived from an EMBL/GenBank/DDBJ whole genome shotgun (WGS) entry which is preliminary data.</text>
</comment>
<dbReference type="SUPFAM" id="SSF54523">
    <property type="entry name" value="Pili subunits"/>
    <property type="match status" value="1"/>
</dbReference>
<dbReference type="GO" id="GO:0009279">
    <property type="term" value="C:cell outer membrane"/>
    <property type="evidence" value="ECO:0007669"/>
    <property type="project" value="UniProtKB-SubCell"/>
</dbReference>
<evidence type="ECO:0000313" key="7">
    <source>
        <dbReference type="Proteomes" id="UP000600547"/>
    </source>
</evidence>
<dbReference type="InterPro" id="IPR012902">
    <property type="entry name" value="N_methyl_site"/>
</dbReference>
<keyword evidence="3" id="KW-0574">Periplasm</keyword>
<evidence type="ECO:0000256" key="5">
    <source>
        <dbReference type="SAM" id="Phobius"/>
    </source>
</evidence>
<evidence type="ECO:0000256" key="2">
    <source>
        <dbReference type="ARBA" id="ARBA00004418"/>
    </source>
</evidence>
<evidence type="ECO:0008006" key="8">
    <source>
        <dbReference type="Google" id="ProtNLM"/>
    </source>
</evidence>
<keyword evidence="5" id="KW-0472">Membrane</keyword>
<comment type="subcellular location">
    <subcellularLocation>
        <location evidence="1">Cell outer membrane</location>
        <topology evidence="1">Single-pass membrane protein</topology>
    </subcellularLocation>
    <subcellularLocation>
        <location evidence="2">Periplasm</location>
    </subcellularLocation>
</comment>
<proteinExistence type="predicted"/>
<dbReference type="Pfam" id="PF07963">
    <property type="entry name" value="N_methyl"/>
    <property type="match status" value="1"/>
</dbReference>
<dbReference type="Proteomes" id="UP000600547">
    <property type="component" value="Unassembled WGS sequence"/>
</dbReference>
<dbReference type="GO" id="GO:0042597">
    <property type="term" value="C:periplasmic space"/>
    <property type="evidence" value="ECO:0007669"/>
    <property type="project" value="UniProtKB-SubCell"/>
</dbReference>
<gene>
    <name evidence="6" type="ORF">GCM10008956_26760</name>
</gene>
<evidence type="ECO:0000256" key="3">
    <source>
        <dbReference type="ARBA" id="ARBA00022764"/>
    </source>
</evidence>
<feature type="transmembrane region" description="Helical" evidence="5">
    <location>
        <begin position="20"/>
        <end position="41"/>
    </location>
</feature>
<dbReference type="EMBL" id="BMQG01000009">
    <property type="protein sequence ID" value="GGM49312.1"/>
    <property type="molecule type" value="Genomic_DNA"/>
</dbReference>
<sequence length="166" mass="17802">MTRSQNLTLQPAQGFTLLEVLLVVAVIGMLSSLSYSSYLNFQNPARDTARAVHASLYQLRATAAANTQARRMVLNSGGQLELQRSLSCSEADQSKWFTYDTVPLPNPSVRRPVTLTRQGGAITPNVIVCYSPRGLAAIAGTLNISDTKTRYAVQAALSGGVKTSAQ</sequence>
<keyword evidence="7" id="KW-1185">Reference proteome</keyword>
<keyword evidence="4" id="KW-0998">Cell outer membrane</keyword>
<name>A0A8H9L9E1_9DEIO</name>
<dbReference type="RefSeq" id="WP_110831984.1">
    <property type="nucleotide sequence ID" value="NZ_BMQG01000009.1"/>
</dbReference>
<dbReference type="AlphaFoldDB" id="A0A8H9L9E1"/>
<dbReference type="InterPro" id="IPR045584">
    <property type="entry name" value="Pilin-like"/>
</dbReference>
<keyword evidence="5" id="KW-0812">Transmembrane</keyword>
<accession>A0A8H9L9E1</accession>
<keyword evidence="5" id="KW-1133">Transmembrane helix</keyword>
<evidence type="ECO:0000256" key="1">
    <source>
        <dbReference type="ARBA" id="ARBA00004203"/>
    </source>
</evidence>
<dbReference type="NCBIfam" id="TIGR02532">
    <property type="entry name" value="IV_pilin_GFxxxE"/>
    <property type="match status" value="1"/>
</dbReference>
<evidence type="ECO:0000313" key="6">
    <source>
        <dbReference type="EMBL" id="GGM49312.1"/>
    </source>
</evidence>
<reference evidence="7" key="1">
    <citation type="journal article" date="2019" name="Int. J. Syst. Evol. Microbiol.">
        <title>The Global Catalogue of Microorganisms (GCM) 10K type strain sequencing project: providing services to taxonomists for standard genome sequencing and annotation.</title>
        <authorList>
            <consortium name="The Broad Institute Genomics Platform"/>
            <consortium name="The Broad Institute Genome Sequencing Center for Infectious Disease"/>
            <person name="Wu L."/>
            <person name="Ma J."/>
        </authorList>
    </citation>
    <scope>NUCLEOTIDE SEQUENCE [LARGE SCALE GENOMIC DNA]</scope>
    <source>
        <strain evidence="7">JCM 31047</strain>
    </source>
</reference>
<dbReference type="PROSITE" id="PS00409">
    <property type="entry name" value="PROKAR_NTER_METHYL"/>
    <property type="match status" value="1"/>
</dbReference>